<keyword evidence="3" id="KW-1185">Reference proteome</keyword>
<evidence type="ECO:0000313" key="2">
    <source>
        <dbReference type="EMBL" id="WGK70056.1"/>
    </source>
</evidence>
<accession>A0ABY8MJ62</accession>
<feature type="signal peptide" evidence="1">
    <location>
        <begin position="1"/>
        <end position="25"/>
    </location>
</feature>
<dbReference type="EMBL" id="CP123443">
    <property type="protein sequence ID" value="WGK70056.1"/>
    <property type="molecule type" value="Genomic_DNA"/>
</dbReference>
<dbReference type="Proteomes" id="UP001228690">
    <property type="component" value="Chromosome"/>
</dbReference>
<reference evidence="2 3" key="1">
    <citation type="submission" date="2023-04" db="EMBL/GenBank/DDBJ databases">
        <title>Spirochaete genome identified in red abalone sample constitutes a novel genus.</title>
        <authorList>
            <person name="Sharma S.P."/>
            <person name="Purcell C.M."/>
            <person name="Hyde J.R."/>
            <person name="Severin A.J."/>
        </authorList>
    </citation>
    <scope>NUCLEOTIDE SEQUENCE [LARGE SCALE GENOMIC DNA]</scope>
    <source>
        <strain evidence="2 3">SP-2023</strain>
    </source>
</reference>
<feature type="chain" id="PRO_5046801728" description="DUF4375 domain-containing protein" evidence="1">
    <location>
        <begin position="26"/>
        <end position="222"/>
    </location>
</feature>
<protein>
    <recommendedName>
        <fullName evidence="4">DUF4375 domain-containing protein</fullName>
    </recommendedName>
</protein>
<evidence type="ECO:0000256" key="1">
    <source>
        <dbReference type="SAM" id="SignalP"/>
    </source>
</evidence>
<proteinExistence type="predicted"/>
<evidence type="ECO:0008006" key="4">
    <source>
        <dbReference type="Google" id="ProtNLM"/>
    </source>
</evidence>
<gene>
    <name evidence="2" type="ORF">P0082_04130</name>
</gene>
<sequence length="222" mass="25565">MTRYCFPMYALILSLCLCRASLLVGQDSVGFLRTNPGAERDSSEQNSKSLKRDFIGIELGQTVDEFRRQISRRENKDVQSGGALPESYYYFLYDLYVSEIEDGGKPETLVEVFGNGFVDKGLFQFAVSGEDSEPKLIAITVFLDPQWSSYDGLFQKLSQDYGGPKQLNPQRSIWGDDQTVVTLEKQLRYKIIDKGYLDELRARSQEEFDLYQHSYEEFLKKF</sequence>
<organism evidence="2 3">
    <name type="scientific">Candidatus Haliotispira prima</name>
    <dbReference type="NCBI Taxonomy" id="3034016"/>
    <lineage>
        <taxon>Bacteria</taxon>
        <taxon>Pseudomonadati</taxon>
        <taxon>Spirochaetota</taxon>
        <taxon>Spirochaetia</taxon>
        <taxon>Spirochaetales</taxon>
        <taxon>Spirochaetaceae</taxon>
        <taxon>Candidatus Haliotispira</taxon>
    </lineage>
</organism>
<name>A0ABY8MJ62_9SPIO</name>
<keyword evidence="1" id="KW-0732">Signal</keyword>
<evidence type="ECO:0000313" key="3">
    <source>
        <dbReference type="Proteomes" id="UP001228690"/>
    </source>
</evidence>
<dbReference type="RefSeq" id="WP_326928262.1">
    <property type="nucleotide sequence ID" value="NZ_CP123443.1"/>
</dbReference>